<dbReference type="GO" id="GO:0016787">
    <property type="term" value="F:hydrolase activity"/>
    <property type="evidence" value="ECO:0007669"/>
    <property type="project" value="UniProtKB-KW"/>
</dbReference>
<dbReference type="CDD" id="cd00085">
    <property type="entry name" value="HNHc"/>
    <property type="match status" value="1"/>
</dbReference>
<comment type="similarity">
    <text evidence="3">Belongs to the HNH nuclease family.</text>
</comment>
<comment type="caution">
    <text evidence="6">The sequence shown here is derived from an EMBL/GenBank/DDBJ whole genome shotgun (WGS) entry which is preliminary data.</text>
</comment>
<dbReference type="GeneID" id="67472710"/>
<dbReference type="RefSeq" id="WP_021433029.1">
    <property type="nucleotide sequence ID" value="NZ_AVNC01000015.1"/>
</dbReference>
<dbReference type="AlphaFoldDB" id="T4VQ83"/>
<sequence>MALKKLCAKCGRIIDYGNRYCDRCQVIADKMKKDRSKNYNRNNRDKETQSFYNSSEWKAIVSVVKLRDQGLCLHCLSKNKLSYYNAIHHIEELKENKDKALDIDNLICLCRSCHAKIHSEYKTKNKSELQNKLRELVGGYNKVL</sequence>
<proteinExistence type="inferred from homology"/>
<dbReference type="SMART" id="SM00507">
    <property type="entry name" value="HNHc"/>
    <property type="match status" value="1"/>
</dbReference>
<dbReference type="GO" id="GO:0008270">
    <property type="term" value="F:zinc ion binding"/>
    <property type="evidence" value="ECO:0007669"/>
    <property type="project" value="InterPro"/>
</dbReference>
<dbReference type="Gene3D" id="1.10.30.50">
    <property type="match status" value="1"/>
</dbReference>
<dbReference type="GO" id="GO:0003676">
    <property type="term" value="F:nucleic acid binding"/>
    <property type="evidence" value="ECO:0007669"/>
    <property type="project" value="InterPro"/>
</dbReference>
<keyword evidence="6" id="KW-0255">Endonuclease</keyword>
<evidence type="ECO:0000259" key="5">
    <source>
        <dbReference type="SMART" id="SM00507"/>
    </source>
</evidence>
<dbReference type="PATRIC" id="fig|1233171.3.peg.1754"/>
<evidence type="ECO:0000256" key="2">
    <source>
        <dbReference type="ARBA" id="ARBA00022801"/>
    </source>
</evidence>
<dbReference type="GO" id="GO:0004519">
    <property type="term" value="F:endonuclease activity"/>
    <property type="evidence" value="ECO:0007669"/>
    <property type="project" value="UniProtKB-KW"/>
</dbReference>
<evidence type="ECO:0000313" key="7">
    <source>
        <dbReference type="Proteomes" id="UP000015688"/>
    </source>
</evidence>
<dbReference type="InterPro" id="IPR003615">
    <property type="entry name" value="HNH_nuc"/>
</dbReference>
<keyword evidence="2" id="KW-0378">Hydrolase</keyword>
<dbReference type="GO" id="GO:0005829">
    <property type="term" value="C:cytosol"/>
    <property type="evidence" value="ECO:0007669"/>
    <property type="project" value="TreeGrafter"/>
</dbReference>
<dbReference type="Pfam" id="PF01844">
    <property type="entry name" value="HNH"/>
    <property type="match status" value="1"/>
</dbReference>
<dbReference type="PANTHER" id="PTHR41286">
    <property type="entry name" value="HNH NUCLEASE YAJD-RELATED"/>
    <property type="match status" value="1"/>
</dbReference>
<evidence type="ECO:0000313" key="6">
    <source>
        <dbReference type="EMBL" id="EQK42921.1"/>
    </source>
</evidence>
<dbReference type="PANTHER" id="PTHR41286:SF1">
    <property type="entry name" value="HNH NUCLEASE YAJD-RELATED"/>
    <property type="match status" value="1"/>
</dbReference>
<dbReference type="InterPro" id="IPR002711">
    <property type="entry name" value="HNH"/>
</dbReference>
<reference evidence="6 7" key="1">
    <citation type="submission" date="2013-06" db="EMBL/GenBank/DDBJ databases">
        <authorList>
            <person name="Walk S."/>
            <person name="Aronoff D."/>
            <person name="Young V.Y."/>
            <person name="Marsh J."/>
            <person name="Harrison L."/>
            <person name="Daugherty S.C."/>
            <person name="Shefchek K.A."/>
            <person name="Hine E.E."/>
            <person name="Tallon L.J."/>
            <person name="Sadzewicz L.K."/>
            <person name="Rasko D.A."/>
        </authorList>
    </citation>
    <scope>NUCLEOTIDE SEQUENCE [LARGE SCALE GENOMIC DNA]</scope>
    <source>
        <strain evidence="6 7">ATCC 638</strain>
    </source>
</reference>
<accession>T4VQ83</accession>
<evidence type="ECO:0000256" key="3">
    <source>
        <dbReference type="ARBA" id="ARBA00038412"/>
    </source>
</evidence>
<protein>
    <recommendedName>
        <fullName evidence="4">Putative HNH nuclease YajD</fullName>
    </recommendedName>
</protein>
<evidence type="ECO:0000256" key="1">
    <source>
        <dbReference type="ARBA" id="ARBA00022722"/>
    </source>
</evidence>
<dbReference type="Proteomes" id="UP000015688">
    <property type="component" value="Unassembled WGS sequence"/>
</dbReference>
<keyword evidence="1" id="KW-0540">Nuclease</keyword>
<organism evidence="6 7">
    <name type="scientific">Paraclostridium bifermentans ATCC 638 = DSM 14991</name>
    <dbReference type="NCBI Taxonomy" id="1233171"/>
    <lineage>
        <taxon>Bacteria</taxon>
        <taxon>Bacillati</taxon>
        <taxon>Bacillota</taxon>
        <taxon>Clostridia</taxon>
        <taxon>Peptostreptococcales</taxon>
        <taxon>Peptostreptococcaceae</taxon>
        <taxon>Paraclostridium</taxon>
    </lineage>
</organism>
<evidence type="ECO:0000256" key="4">
    <source>
        <dbReference type="ARBA" id="ARBA00040194"/>
    </source>
</evidence>
<dbReference type="EMBL" id="AVNC01000015">
    <property type="protein sequence ID" value="EQK42921.1"/>
    <property type="molecule type" value="Genomic_DNA"/>
</dbReference>
<feature type="domain" description="HNH nuclease" evidence="5">
    <location>
        <begin position="59"/>
        <end position="115"/>
    </location>
</feature>
<gene>
    <name evidence="6" type="ORF">C672_1865</name>
</gene>
<name>T4VQ83_PARBF</name>